<gene>
    <name evidence="2" type="ORF">K444DRAFT_615665</name>
</gene>
<feature type="region of interest" description="Disordered" evidence="1">
    <location>
        <begin position="585"/>
        <end position="608"/>
    </location>
</feature>
<evidence type="ECO:0008006" key="4">
    <source>
        <dbReference type="Google" id="ProtNLM"/>
    </source>
</evidence>
<dbReference type="PANTHER" id="PTHR47425">
    <property type="entry name" value="FARB-RELATED"/>
    <property type="match status" value="1"/>
</dbReference>
<dbReference type="GeneID" id="36588851"/>
<dbReference type="RefSeq" id="XP_024734103.1">
    <property type="nucleotide sequence ID" value="XM_024880774.1"/>
</dbReference>
<accession>A0A2J6T2F8</accession>
<organism evidence="2 3">
    <name type="scientific">Hyaloscypha bicolor E</name>
    <dbReference type="NCBI Taxonomy" id="1095630"/>
    <lineage>
        <taxon>Eukaryota</taxon>
        <taxon>Fungi</taxon>
        <taxon>Dikarya</taxon>
        <taxon>Ascomycota</taxon>
        <taxon>Pezizomycotina</taxon>
        <taxon>Leotiomycetes</taxon>
        <taxon>Helotiales</taxon>
        <taxon>Hyaloscyphaceae</taxon>
        <taxon>Hyaloscypha</taxon>
        <taxon>Hyaloscypha bicolor</taxon>
    </lineage>
</organism>
<proteinExistence type="predicted"/>
<dbReference type="AlphaFoldDB" id="A0A2J6T2F8"/>
<dbReference type="EMBL" id="KZ613847">
    <property type="protein sequence ID" value="PMD57199.1"/>
    <property type="molecule type" value="Genomic_DNA"/>
</dbReference>
<sequence>MNDPYRRAGLEEVLQLLGDELDSRTFLAAGETMKDVSMMDDLHSLYNLPEPDLGWDSVPSVDSSAQTPNEFLASSNADSWTDSDNSYFQNDFDSLPNPSQALSLNATTCLGLTDSFPSPLMSDSTYPSLDTSTRQEMIKIYFENVHPLCPIIDEQNFWWHHSVLSEEQFFGMFLAIMFNAMMFAAFAHAKDSQVKRAGFQSVCEVQAEYFRLLTEKYEYSRCEVWSEMEELVLAKTALLLSLWRPPKLDITINSLWADRAIYHSKQFLRKSSANTNMLPKRCDILYWCCISRNAFISYAMRRPFRLCIEEDQMLCDPEDLRSEFNREIMFHNFSSEEGKVKMVEDFVMLCKLGRTLNLILRSQRSVLFRMQLEGTTPKSVDTLDEEDGEGEVHDYLSRYLQAARFESELLELVEEHGKPNLNCMDNQVSEGASEDMVALTRSHCLSIITYSSIAALYQFTLSNTSRTWARSCHRTALSKVKDASEKVSSKVASLLANVSLEAIPGTILSWIVSPMITFLVEQNCEKFGFSTDDEEEEESFEMQKIQSLLKLTTALAPRFQSAGDVWHLLQNMDHLLCCDAAVREDSKSPQSSSSGSAGRRRYEDDEWSERHTVQVTLLVRAMQFIDREIGYDSPPPS</sequence>
<dbReference type="CDD" id="cd12148">
    <property type="entry name" value="fungal_TF_MHR"/>
    <property type="match status" value="1"/>
</dbReference>
<evidence type="ECO:0000313" key="3">
    <source>
        <dbReference type="Proteomes" id="UP000235371"/>
    </source>
</evidence>
<dbReference type="InterPro" id="IPR052761">
    <property type="entry name" value="Fungal_Detox/Toxin_TFs"/>
</dbReference>
<evidence type="ECO:0000256" key="1">
    <source>
        <dbReference type="SAM" id="MobiDB-lite"/>
    </source>
</evidence>
<name>A0A2J6T2F8_9HELO</name>
<evidence type="ECO:0000313" key="2">
    <source>
        <dbReference type="EMBL" id="PMD57199.1"/>
    </source>
</evidence>
<protein>
    <recommendedName>
        <fullName evidence="4">Transcription factor domain-containing protein</fullName>
    </recommendedName>
</protein>
<dbReference type="OrthoDB" id="5041285at2759"/>
<keyword evidence="3" id="KW-1185">Reference proteome</keyword>
<dbReference type="InParanoid" id="A0A2J6T2F8"/>
<reference evidence="2 3" key="1">
    <citation type="submission" date="2016-04" db="EMBL/GenBank/DDBJ databases">
        <title>A degradative enzymes factory behind the ericoid mycorrhizal symbiosis.</title>
        <authorList>
            <consortium name="DOE Joint Genome Institute"/>
            <person name="Martino E."/>
            <person name="Morin E."/>
            <person name="Grelet G."/>
            <person name="Kuo A."/>
            <person name="Kohler A."/>
            <person name="Daghino S."/>
            <person name="Barry K."/>
            <person name="Choi C."/>
            <person name="Cichocki N."/>
            <person name="Clum A."/>
            <person name="Copeland A."/>
            <person name="Hainaut M."/>
            <person name="Haridas S."/>
            <person name="Labutti K."/>
            <person name="Lindquist E."/>
            <person name="Lipzen A."/>
            <person name="Khouja H.-R."/>
            <person name="Murat C."/>
            <person name="Ohm R."/>
            <person name="Olson A."/>
            <person name="Spatafora J."/>
            <person name="Veneault-Fourrey C."/>
            <person name="Henrissat B."/>
            <person name="Grigoriev I."/>
            <person name="Martin F."/>
            <person name="Perotto S."/>
        </authorList>
    </citation>
    <scope>NUCLEOTIDE SEQUENCE [LARGE SCALE GENOMIC DNA]</scope>
    <source>
        <strain evidence="2 3">E</strain>
    </source>
</reference>
<dbReference type="Proteomes" id="UP000235371">
    <property type="component" value="Unassembled WGS sequence"/>
</dbReference>
<dbReference type="STRING" id="1095630.A0A2J6T2F8"/>
<dbReference type="PANTHER" id="PTHR47425:SF2">
    <property type="entry name" value="FARB-RELATED"/>
    <property type="match status" value="1"/>
</dbReference>